<evidence type="ECO:0000259" key="6">
    <source>
        <dbReference type="Pfam" id="PF14759"/>
    </source>
</evidence>
<dbReference type="Proteomes" id="UP001500571">
    <property type="component" value="Unassembled WGS sequence"/>
</dbReference>
<evidence type="ECO:0000313" key="7">
    <source>
        <dbReference type="EMBL" id="GAA1954442.1"/>
    </source>
</evidence>
<dbReference type="EMBL" id="BAAAPB010000001">
    <property type="protein sequence ID" value="GAA1954442.1"/>
    <property type="molecule type" value="Genomic_DNA"/>
</dbReference>
<comment type="cofactor">
    <cofactor evidence="1">
        <name>FAD</name>
        <dbReference type="ChEBI" id="CHEBI:57692"/>
    </cofactor>
</comment>
<dbReference type="Pfam" id="PF07992">
    <property type="entry name" value="Pyr_redox_2"/>
    <property type="match status" value="1"/>
</dbReference>
<dbReference type="PANTHER" id="PTHR43557">
    <property type="entry name" value="APOPTOSIS-INDUCING FACTOR 1"/>
    <property type="match status" value="1"/>
</dbReference>
<evidence type="ECO:0000313" key="8">
    <source>
        <dbReference type="Proteomes" id="UP001500571"/>
    </source>
</evidence>
<dbReference type="InterPro" id="IPR036188">
    <property type="entry name" value="FAD/NAD-bd_sf"/>
</dbReference>
<keyword evidence="8" id="KW-1185">Reference proteome</keyword>
<dbReference type="InterPro" id="IPR023753">
    <property type="entry name" value="FAD/NAD-binding_dom"/>
</dbReference>
<feature type="domain" description="Reductase C-terminal" evidence="6">
    <location>
        <begin position="318"/>
        <end position="390"/>
    </location>
</feature>
<evidence type="ECO:0000256" key="4">
    <source>
        <dbReference type="ARBA" id="ARBA00023002"/>
    </source>
</evidence>
<dbReference type="InterPro" id="IPR028202">
    <property type="entry name" value="Reductase_C"/>
</dbReference>
<dbReference type="SUPFAM" id="SSF51905">
    <property type="entry name" value="FAD/NAD(P)-binding domain"/>
    <property type="match status" value="1"/>
</dbReference>
<dbReference type="Gene3D" id="3.30.390.30">
    <property type="match status" value="1"/>
</dbReference>
<dbReference type="RefSeq" id="WP_344043424.1">
    <property type="nucleotide sequence ID" value="NZ_BAAAPB010000001.1"/>
</dbReference>
<evidence type="ECO:0000256" key="2">
    <source>
        <dbReference type="ARBA" id="ARBA00022630"/>
    </source>
</evidence>
<keyword evidence="4" id="KW-0560">Oxidoreductase</keyword>
<dbReference type="InterPro" id="IPR050446">
    <property type="entry name" value="FAD-oxidoreductase/Apoptosis"/>
</dbReference>
<accession>A0ABN2QLJ7</accession>
<sequence length="394" mass="41907">METLETPRSVVVIGAGLAAANAVETLRESGFDGSITVVGREPHPPYERPPLTKGFLTGADPIEAAFPHDTDWYADKSIRLLSGTAATGIDRDTGTVTLDTGETLSYDALLLATGASPRVPDLPGAESALYVRTIDDSQRLKAAFEQGGRVAIVGGGWIGLEVAAAARGYGRDVTVIEQFDLPLGHILGAEIATYLRDLHVRNGVDVRTGVTVSAITPEGVETSTGAVPADIVVVAVGVAPDVELAVAAGLEVEDGIVVDEHLRTSDPRIYAAGDVANASNTALGRRVRVEHWDNAIRQGKLAGRVIGGEDAAYDWLPYFYTDQFDFSMEYVGRSAPGDEVVVRGSLADNEFIAYWLSGTTVTAAMNVNVWDVNDRLREIVGTSVDRDELTDLRS</sequence>
<dbReference type="Pfam" id="PF14759">
    <property type="entry name" value="Reductase_C"/>
    <property type="match status" value="1"/>
</dbReference>
<evidence type="ECO:0000259" key="5">
    <source>
        <dbReference type="Pfam" id="PF07992"/>
    </source>
</evidence>
<dbReference type="Gene3D" id="3.50.50.60">
    <property type="entry name" value="FAD/NAD(P)-binding domain"/>
    <property type="match status" value="2"/>
</dbReference>
<dbReference type="PRINTS" id="PR00368">
    <property type="entry name" value="FADPNR"/>
</dbReference>
<evidence type="ECO:0000256" key="3">
    <source>
        <dbReference type="ARBA" id="ARBA00022827"/>
    </source>
</evidence>
<reference evidence="7 8" key="1">
    <citation type="journal article" date="2019" name="Int. J. Syst. Evol. Microbiol.">
        <title>The Global Catalogue of Microorganisms (GCM) 10K type strain sequencing project: providing services to taxonomists for standard genome sequencing and annotation.</title>
        <authorList>
            <consortium name="The Broad Institute Genomics Platform"/>
            <consortium name="The Broad Institute Genome Sequencing Center for Infectious Disease"/>
            <person name="Wu L."/>
            <person name="Ma J."/>
        </authorList>
    </citation>
    <scope>NUCLEOTIDE SEQUENCE [LARGE SCALE GENOMIC DNA]</scope>
    <source>
        <strain evidence="7 8">JCM 15309</strain>
    </source>
</reference>
<proteinExistence type="predicted"/>
<dbReference type="PANTHER" id="PTHR43557:SF2">
    <property type="entry name" value="RIESKE DOMAIN-CONTAINING PROTEIN-RELATED"/>
    <property type="match status" value="1"/>
</dbReference>
<keyword evidence="2" id="KW-0285">Flavoprotein</keyword>
<dbReference type="PRINTS" id="PR00411">
    <property type="entry name" value="PNDRDTASEI"/>
</dbReference>
<name>A0ABN2QLJ7_9ACTN</name>
<dbReference type="InterPro" id="IPR016156">
    <property type="entry name" value="FAD/NAD-linked_Rdtase_dimer_sf"/>
</dbReference>
<keyword evidence="3" id="KW-0274">FAD</keyword>
<evidence type="ECO:0000256" key="1">
    <source>
        <dbReference type="ARBA" id="ARBA00001974"/>
    </source>
</evidence>
<feature type="domain" description="FAD/NAD(P)-binding" evidence="5">
    <location>
        <begin position="9"/>
        <end position="299"/>
    </location>
</feature>
<organism evidence="7 8">
    <name type="scientific">Nocardioides panacihumi</name>
    <dbReference type="NCBI Taxonomy" id="400774"/>
    <lineage>
        <taxon>Bacteria</taxon>
        <taxon>Bacillati</taxon>
        <taxon>Actinomycetota</taxon>
        <taxon>Actinomycetes</taxon>
        <taxon>Propionibacteriales</taxon>
        <taxon>Nocardioidaceae</taxon>
        <taxon>Nocardioides</taxon>
    </lineage>
</organism>
<gene>
    <name evidence="7" type="ORF">GCM10009798_12050</name>
</gene>
<dbReference type="SUPFAM" id="SSF55424">
    <property type="entry name" value="FAD/NAD-linked reductases, dimerisation (C-terminal) domain"/>
    <property type="match status" value="1"/>
</dbReference>
<comment type="caution">
    <text evidence="7">The sequence shown here is derived from an EMBL/GenBank/DDBJ whole genome shotgun (WGS) entry which is preliminary data.</text>
</comment>
<protein>
    <submittedName>
        <fullName evidence="7">FAD-dependent oxidoreductase</fullName>
    </submittedName>
</protein>